<dbReference type="RefSeq" id="WP_073339291.1">
    <property type="nucleotide sequence ID" value="NZ_FQXM01000019.1"/>
</dbReference>
<dbReference type="OrthoDB" id="9805634at2"/>
<evidence type="ECO:0000313" key="1">
    <source>
        <dbReference type="EMBL" id="SHH89252.1"/>
    </source>
</evidence>
<accession>A0A1M5WPE5</accession>
<proteinExistence type="predicted"/>
<dbReference type="EMBL" id="FQXM01000019">
    <property type="protein sequence ID" value="SHH89252.1"/>
    <property type="molecule type" value="Genomic_DNA"/>
</dbReference>
<dbReference type="InterPro" id="IPR003787">
    <property type="entry name" value="Sulphur_relay_DsrE/F-like"/>
</dbReference>
<dbReference type="Pfam" id="PF02635">
    <property type="entry name" value="DsrE"/>
    <property type="match status" value="1"/>
</dbReference>
<keyword evidence="2" id="KW-1185">Reference proteome</keyword>
<sequence length="117" mass="13172">MENNNTDKKLTILWTNADPLTAEMMVFMYAEASLTYKWWEDVEIIVWGSTAKLVAENKHIQEKLLDIKAKGVEVRFCIACATKIGVVDEIEALGFELKPMGLPLTEVLKTNGKLLTV</sequence>
<name>A0A1M5WPE5_9CLOT</name>
<dbReference type="SUPFAM" id="SSF75169">
    <property type="entry name" value="DsrEFH-like"/>
    <property type="match status" value="1"/>
</dbReference>
<protein>
    <submittedName>
        <fullName evidence="1">Uncharacterized protein</fullName>
    </submittedName>
</protein>
<dbReference type="STRING" id="1121316.SAMN02745207_03019"/>
<organism evidence="1 2">
    <name type="scientific">Clostridium grantii DSM 8605</name>
    <dbReference type="NCBI Taxonomy" id="1121316"/>
    <lineage>
        <taxon>Bacteria</taxon>
        <taxon>Bacillati</taxon>
        <taxon>Bacillota</taxon>
        <taxon>Clostridia</taxon>
        <taxon>Eubacteriales</taxon>
        <taxon>Clostridiaceae</taxon>
        <taxon>Clostridium</taxon>
    </lineage>
</organism>
<dbReference type="InterPro" id="IPR027396">
    <property type="entry name" value="DsrEFH-like"/>
</dbReference>
<dbReference type="Proteomes" id="UP000184447">
    <property type="component" value="Unassembled WGS sequence"/>
</dbReference>
<evidence type="ECO:0000313" key="2">
    <source>
        <dbReference type="Proteomes" id="UP000184447"/>
    </source>
</evidence>
<dbReference type="AlphaFoldDB" id="A0A1M5WPE5"/>
<dbReference type="Gene3D" id="3.40.1260.10">
    <property type="entry name" value="DsrEFH-like"/>
    <property type="match status" value="1"/>
</dbReference>
<reference evidence="1 2" key="1">
    <citation type="submission" date="2016-11" db="EMBL/GenBank/DDBJ databases">
        <authorList>
            <person name="Jaros S."/>
            <person name="Januszkiewicz K."/>
            <person name="Wedrychowicz H."/>
        </authorList>
    </citation>
    <scope>NUCLEOTIDE SEQUENCE [LARGE SCALE GENOMIC DNA]</scope>
    <source>
        <strain evidence="1 2">DSM 8605</strain>
    </source>
</reference>
<gene>
    <name evidence="1" type="ORF">SAMN02745207_03019</name>
</gene>